<keyword evidence="3" id="KW-1185">Reference proteome</keyword>
<dbReference type="eggNOG" id="arCOG03929">
    <property type="taxonomic scope" value="Archaea"/>
</dbReference>
<dbReference type="PaxDb" id="589924-Ferp_0046"/>
<protein>
    <recommendedName>
        <fullName evidence="1">DUF2249 domain-containing protein</fullName>
    </recommendedName>
</protein>
<evidence type="ECO:0000313" key="2">
    <source>
        <dbReference type="EMBL" id="ADC64238.1"/>
    </source>
</evidence>
<reference evidence="2 3" key="2">
    <citation type="journal article" date="2011" name="Stand. Genomic Sci.">
        <title>Complete genome sequence of Ferroglobus placidus AEDII12DO.</title>
        <authorList>
            <person name="Anderson I."/>
            <person name="Risso C."/>
            <person name="Holmes D."/>
            <person name="Lucas S."/>
            <person name="Copeland A."/>
            <person name="Lapidus A."/>
            <person name="Cheng J.F."/>
            <person name="Bruce D."/>
            <person name="Goodwin L."/>
            <person name="Pitluck S."/>
            <person name="Saunders E."/>
            <person name="Brettin T."/>
            <person name="Detter J.C."/>
            <person name="Han C."/>
            <person name="Tapia R."/>
            <person name="Larimer F."/>
            <person name="Land M."/>
            <person name="Hauser L."/>
            <person name="Woyke T."/>
            <person name="Lovley D."/>
            <person name="Kyrpides N."/>
            <person name="Ivanova N."/>
        </authorList>
    </citation>
    <scope>NUCLEOTIDE SEQUENCE [LARGE SCALE GENOMIC DNA]</scope>
    <source>
        <strain evidence="3">DSM 10642 / AEDII12DO</strain>
    </source>
</reference>
<proteinExistence type="predicted"/>
<dbReference type="EMBL" id="CP001899">
    <property type="protein sequence ID" value="ADC64238.1"/>
    <property type="molecule type" value="Genomic_DNA"/>
</dbReference>
<reference evidence="3" key="1">
    <citation type="submission" date="2010-02" db="EMBL/GenBank/DDBJ databases">
        <title>Complete sequence of Ferroglobus placidus DSM 10642.</title>
        <authorList>
            <consortium name="US DOE Joint Genome Institute"/>
            <person name="Lucas S."/>
            <person name="Copeland A."/>
            <person name="Lapidus A."/>
            <person name="Cheng J.-F."/>
            <person name="Bruce D."/>
            <person name="Goodwin L."/>
            <person name="Pitluck S."/>
            <person name="Saunders E."/>
            <person name="Brettin T."/>
            <person name="Detter J.C."/>
            <person name="Han C."/>
            <person name="Tapia R."/>
            <person name="Larimer F."/>
            <person name="Land M."/>
            <person name="Hauser L."/>
            <person name="Kyrpides N."/>
            <person name="Ivanova N."/>
            <person name="Holmes D."/>
            <person name="Lovley D."/>
            <person name="Kyrpides N."/>
            <person name="Anderson I.J."/>
            <person name="Woyke T."/>
        </authorList>
    </citation>
    <scope>NUCLEOTIDE SEQUENCE [LARGE SCALE GENOMIC DNA]</scope>
    <source>
        <strain evidence="3">DSM 10642 / AEDII12DO</strain>
    </source>
</reference>
<sequence>MERLDVRGLPHPERPPLVMKKLQEHGELELIVEVEPKPLMAMLKEKGYVCESKFDGEKWIVRIRRA</sequence>
<dbReference type="InterPro" id="IPR018720">
    <property type="entry name" value="DUF2249"/>
</dbReference>
<accession>D3S102</accession>
<dbReference type="Proteomes" id="UP000002613">
    <property type="component" value="Chromosome"/>
</dbReference>
<dbReference type="KEGG" id="fpl:Ferp_0046"/>
<dbReference type="Pfam" id="PF10006">
    <property type="entry name" value="DUF2249"/>
    <property type="match status" value="1"/>
</dbReference>
<dbReference type="GeneID" id="8777538"/>
<organism evidence="2 3">
    <name type="scientific">Ferroglobus placidus (strain DSM 10642 / AEDII12DO)</name>
    <dbReference type="NCBI Taxonomy" id="589924"/>
    <lineage>
        <taxon>Archaea</taxon>
        <taxon>Methanobacteriati</taxon>
        <taxon>Methanobacteriota</taxon>
        <taxon>Archaeoglobi</taxon>
        <taxon>Archaeoglobales</taxon>
        <taxon>Archaeoglobaceae</taxon>
        <taxon>Ferroglobus</taxon>
    </lineage>
</organism>
<evidence type="ECO:0000259" key="1">
    <source>
        <dbReference type="Pfam" id="PF10006"/>
    </source>
</evidence>
<dbReference type="OrthoDB" id="375626at2157"/>
<evidence type="ECO:0000313" key="3">
    <source>
        <dbReference type="Proteomes" id="UP000002613"/>
    </source>
</evidence>
<gene>
    <name evidence="2" type="ordered locus">Ferp_0046</name>
</gene>
<dbReference type="AlphaFoldDB" id="D3S102"/>
<dbReference type="RefSeq" id="WP_012964587.1">
    <property type="nucleotide sequence ID" value="NC_013849.1"/>
</dbReference>
<dbReference type="STRING" id="589924.Ferp_0046"/>
<name>D3S102_FERPA</name>
<feature type="domain" description="DUF2249" evidence="1">
    <location>
        <begin position="4"/>
        <end position="65"/>
    </location>
</feature>
<dbReference type="HOGENOM" id="CLU_2820633_0_0_2"/>